<keyword evidence="5" id="KW-0804">Transcription</keyword>
<reference evidence="8 9" key="1">
    <citation type="submission" date="2019-07" db="EMBL/GenBank/DDBJ databases">
        <title>Whole genome shotgun sequence of Brevifollis gellanilyticus NBRC 108608.</title>
        <authorList>
            <person name="Hosoyama A."/>
            <person name="Uohara A."/>
            <person name="Ohji S."/>
            <person name="Ichikawa N."/>
        </authorList>
    </citation>
    <scope>NUCLEOTIDE SEQUENCE [LARGE SCALE GENOMIC DNA]</scope>
    <source>
        <strain evidence="8 9">NBRC 108608</strain>
    </source>
</reference>
<dbReference type="Gene3D" id="1.10.1740.10">
    <property type="match status" value="1"/>
</dbReference>
<evidence type="ECO:0000259" key="7">
    <source>
        <dbReference type="Pfam" id="PF04545"/>
    </source>
</evidence>
<keyword evidence="9" id="KW-1185">Reference proteome</keyword>
<dbReference type="InterPro" id="IPR013324">
    <property type="entry name" value="RNA_pol_sigma_r3/r4-like"/>
</dbReference>
<dbReference type="NCBIfam" id="TIGR02937">
    <property type="entry name" value="sigma70-ECF"/>
    <property type="match status" value="1"/>
</dbReference>
<dbReference type="SUPFAM" id="SSF88946">
    <property type="entry name" value="Sigma2 domain of RNA polymerase sigma factors"/>
    <property type="match status" value="1"/>
</dbReference>
<comment type="caution">
    <text evidence="8">The sequence shown here is derived from an EMBL/GenBank/DDBJ whole genome shotgun (WGS) entry which is preliminary data.</text>
</comment>
<sequence>MDTDLALLTRYHRQRDAQAFQTLVESHAAMVHATARRVTQDAALAQDAAQETFLALARSSGSAIRCVGAWLHQAAWRKACMLVRSESRRHLYEEAAAEHLHTEPDATWAEIEPVLDEALAELPEALRTLLIERFLEGRTQQEIATRTGLSQSTVSRQIDQGITELQAKLGARGVIVSTVGLTSLLGVNAMQALPAALAATFGKIALSGVGTAAVSSAAIPWITSLFMKATTIKITLTAAVVTMAWVGHDLASPQPKLQSLFGAAAAGLPSSKDPAASAGVVAADAKSKAAVSRAAQASPAVAPAVVPSERARADRKPFSAETLARFLSLSRDKDFKDFITKLYASGDKRFIAAEIERVLGITLSDRDLQQSATNPSVLQAAVMTRMGYYHPEETLAWLAASDGRMEALMGYTLGSILRLHPDITAESMESRLPQGPHREMVLSMLRAQRDPLAEAAKVASTAQGMERLEHLWGLAELWPKKQALAGAEWALQNLRGADLQAFMPRITGQISSSSPDDALALLARIQDPAVLKTTLVSSMHGLVHEHRRMDAVLEVIDRLQGDLRADALGEISRRWIRVDQEGLLEWINTLESPADFEATLPLTLPQLSETHFNQIMDKLMAEVDPGLEAALIKTAMPELTNTTHTSMEIIERLTNLPQYQSIGAGQSGNQALLWKAVTRTAERWVQYQGGLPQDGARWIDSLPFRSPADKAVVAGQLYQQWKLSEPAAATQWAASAGVKLQ</sequence>
<organism evidence="8 9">
    <name type="scientific">Brevifollis gellanilyticus</name>
    <dbReference type="NCBI Taxonomy" id="748831"/>
    <lineage>
        <taxon>Bacteria</taxon>
        <taxon>Pseudomonadati</taxon>
        <taxon>Verrucomicrobiota</taxon>
        <taxon>Verrucomicrobiia</taxon>
        <taxon>Verrucomicrobiales</taxon>
        <taxon>Verrucomicrobiaceae</taxon>
    </lineage>
</organism>
<evidence type="ECO:0000256" key="5">
    <source>
        <dbReference type="ARBA" id="ARBA00023163"/>
    </source>
</evidence>
<dbReference type="InterPro" id="IPR039425">
    <property type="entry name" value="RNA_pol_sigma-70-like"/>
</dbReference>
<comment type="similarity">
    <text evidence="1">Belongs to the sigma-70 factor family. ECF subfamily.</text>
</comment>
<feature type="domain" description="RNA polymerase sigma-70 region 4" evidence="7">
    <location>
        <begin position="118"/>
        <end position="166"/>
    </location>
</feature>
<dbReference type="PANTHER" id="PTHR43133">
    <property type="entry name" value="RNA POLYMERASE ECF-TYPE SIGMA FACTO"/>
    <property type="match status" value="1"/>
</dbReference>
<keyword evidence="4" id="KW-0238">DNA-binding</keyword>
<protein>
    <submittedName>
        <fullName evidence="8">Uncharacterized protein</fullName>
    </submittedName>
</protein>
<accession>A0A512M2N4</accession>
<keyword evidence="3" id="KW-0731">Sigma factor</keyword>
<evidence type="ECO:0000313" key="8">
    <source>
        <dbReference type="EMBL" id="GEP40999.1"/>
    </source>
</evidence>
<evidence type="ECO:0000313" key="9">
    <source>
        <dbReference type="Proteomes" id="UP000321577"/>
    </source>
</evidence>
<dbReference type="AlphaFoldDB" id="A0A512M2N4"/>
<dbReference type="Proteomes" id="UP000321577">
    <property type="component" value="Unassembled WGS sequence"/>
</dbReference>
<dbReference type="GO" id="GO:0006352">
    <property type="term" value="P:DNA-templated transcription initiation"/>
    <property type="evidence" value="ECO:0007669"/>
    <property type="project" value="InterPro"/>
</dbReference>
<dbReference type="InterPro" id="IPR036388">
    <property type="entry name" value="WH-like_DNA-bd_sf"/>
</dbReference>
<dbReference type="Pfam" id="PF04542">
    <property type="entry name" value="Sigma70_r2"/>
    <property type="match status" value="1"/>
</dbReference>
<keyword evidence="2" id="KW-0805">Transcription regulation</keyword>
<name>A0A512M2N4_9BACT</name>
<dbReference type="InterPro" id="IPR007627">
    <property type="entry name" value="RNA_pol_sigma70_r2"/>
</dbReference>
<dbReference type="Gene3D" id="1.10.10.10">
    <property type="entry name" value="Winged helix-like DNA-binding domain superfamily/Winged helix DNA-binding domain"/>
    <property type="match status" value="1"/>
</dbReference>
<dbReference type="SUPFAM" id="SSF88659">
    <property type="entry name" value="Sigma3 and sigma4 domains of RNA polymerase sigma factors"/>
    <property type="match status" value="1"/>
</dbReference>
<dbReference type="GO" id="GO:0003677">
    <property type="term" value="F:DNA binding"/>
    <property type="evidence" value="ECO:0007669"/>
    <property type="project" value="UniProtKB-KW"/>
</dbReference>
<dbReference type="InterPro" id="IPR014284">
    <property type="entry name" value="RNA_pol_sigma-70_dom"/>
</dbReference>
<dbReference type="EMBL" id="BKAG01000001">
    <property type="protein sequence ID" value="GEP40999.1"/>
    <property type="molecule type" value="Genomic_DNA"/>
</dbReference>
<gene>
    <name evidence="8" type="ORF">BGE01nite_02900</name>
</gene>
<dbReference type="OrthoDB" id="191945at2"/>
<dbReference type="InterPro" id="IPR007630">
    <property type="entry name" value="RNA_pol_sigma70_r4"/>
</dbReference>
<dbReference type="InterPro" id="IPR013325">
    <property type="entry name" value="RNA_pol_sigma_r2"/>
</dbReference>
<dbReference type="GO" id="GO:0016987">
    <property type="term" value="F:sigma factor activity"/>
    <property type="evidence" value="ECO:0007669"/>
    <property type="project" value="UniProtKB-KW"/>
</dbReference>
<dbReference type="CDD" id="cd06171">
    <property type="entry name" value="Sigma70_r4"/>
    <property type="match status" value="1"/>
</dbReference>
<evidence type="ECO:0000256" key="1">
    <source>
        <dbReference type="ARBA" id="ARBA00010641"/>
    </source>
</evidence>
<evidence type="ECO:0000259" key="6">
    <source>
        <dbReference type="Pfam" id="PF04542"/>
    </source>
</evidence>
<evidence type="ECO:0000256" key="3">
    <source>
        <dbReference type="ARBA" id="ARBA00023082"/>
    </source>
</evidence>
<dbReference type="PANTHER" id="PTHR43133:SF8">
    <property type="entry name" value="RNA POLYMERASE SIGMA FACTOR HI_1459-RELATED"/>
    <property type="match status" value="1"/>
</dbReference>
<evidence type="ECO:0000256" key="4">
    <source>
        <dbReference type="ARBA" id="ARBA00023125"/>
    </source>
</evidence>
<dbReference type="RefSeq" id="WP_146848464.1">
    <property type="nucleotide sequence ID" value="NZ_BKAG01000001.1"/>
</dbReference>
<evidence type="ECO:0000256" key="2">
    <source>
        <dbReference type="ARBA" id="ARBA00023015"/>
    </source>
</evidence>
<feature type="domain" description="RNA polymerase sigma-70 region 2" evidence="6">
    <location>
        <begin position="23"/>
        <end position="89"/>
    </location>
</feature>
<dbReference type="Pfam" id="PF04545">
    <property type="entry name" value="Sigma70_r4"/>
    <property type="match status" value="1"/>
</dbReference>
<proteinExistence type="inferred from homology"/>